<comment type="caution">
    <text evidence="2">The sequence shown here is derived from an EMBL/GenBank/DDBJ whole genome shotgun (WGS) entry which is preliminary data.</text>
</comment>
<feature type="compositionally biased region" description="Basic residues" evidence="1">
    <location>
        <begin position="69"/>
        <end position="81"/>
    </location>
</feature>
<name>A0A5A7PC44_STRAF</name>
<accession>A0A5A7PC44</accession>
<feature type="non-terminal residue" evidence="2">
    <location>
        <position position="175"/>
    </location>
</feature>
<dbReference type="EMBL" id="BKCP01004339">
    <property type="protein sequence ID" value="GER30389.1"/>
    <property type="molecule type" value="Genomic_DNA"/>
</dbReference>
<reference evidence="3" key="1">
    <citation type="journal article" date="2019" name="Curr. Biol.">
        <title>Genome Sequence of Striga asiatica Provides Insight into the Evolution of Plant Parasitism.</title>
        <authorList>
            <person name="Yoshida S."/>
            <person name="Kim S."/>
            <person name="Wafula E.K."/>
            <person name="Tanskanen J."/>
            <person name="Kim Y.M."/>
            <person name="Honaas L."/>
            <person name="Yang Z."/>
            <person name="Spallek T."/>
            <person name="Conn C.E."/>
            <person name="Ichihashi Y."/>
            <person name="Cheong K."/>
            <person name="Cui S."/>
            <person name="Der J.P."/>
            <person name="Gundlach H."/>
            <person name="Jiao Y."/>
            <person name="Hori C."/>
            <person name="Ishida J.K."/>
            <person name="Kasahara H."/>
            <person name="Kiba T."/>
            <person name="Kim M.S."/>
            <person name="Koo N."/>
            <person name="Laohavisit A."/>
            <person name="Lee Y.H."/>
            <person name="Lumba S."/>
            <person name="McCourt P."/>
            <person name="Mortimer J.C."/>
            <person name="Mutuku J.M."/>
            <person name="Nomura T."/>
            <person name="Sasaki-Sekimoto Y."/>
            <person name="Seto Y."/>
            <person name="Wang Y."/>
            <person name="Wakatake T."/>
            <person name="Sakakibara H."/>
            <person name="Demura T."/>
            <person name="Yamaguchi S."/>
            <person name="Yoneyama K."/>
            <person name="Manabe R.I."/>
            <person name="Nelson D.C."/>
            <person name="Schulman A.H."/>
            <person name="Timko M.P."/>
            <person name="dePamphilis C.W."/>
            <person name="Choi D."/>
            <person name="Shirasu K."/>
        </authorList>
    </citation>
    <scope>NUCLEOTIDE SEQUENCE [LARGE SCALE GENOMIC DNA]</scope>
    <source>
        <strain evidence="3">cv. UVA1</strain>
    </source>
</reference>
<feature type="compositionally biased region" description="Polar residues" evidence="1">
    <location>
        <begin position="148"/>
        <end position="159"/>
    </location>
</feature>
<organism evidence="2 3">
    <name type="scientific">Striga asiatica</name>
    <name type="common">Asiatic witchweed</name>
    <name type="synonym">Buchnera asiatica</name>
    <dbReference type="NCBI Taxonomy" id="4170"/>
    <lineage>
        <taxon>Eukaryota</taxon>
        <taxon>Viridiplantae</taxon>
        <taxon>Streptophyta</taxon>
        <taxon>Embryophyta</taxon>
        <taxon>Tracheophyta</taxon>
        <taxon>Spermatophyta</taxon>
        <taxon>Magnoliopsida</taxon>
        <taxon>eudicotyledons</taxon>
        <taxon>Gunneridae</taxon>
        <taxon>Pentapetalae</taxon>
        <taxon>asterids</taxon>
        <taxon>lamiids</taxon>
        <taxon>Lamiales</taxon>
        <taxon>Orobanchaceae</taxon>
        <taxon>Buchnereae</taxon>
        <taxon>Striga</taxon>
    </lineage>
</organism>
<evidence type="ECO:0000313" key="2">
    <source>
        <dbReference type="EMBL" id="GER30389.1"/>
    </source>
</evidence>
<keyword evidence="3" id="KW-1185">Reference proteome</keyword>
<proteinExistence type="predicted"/>
<dbReference type="AlphaFoldDB" id="A0A5A7PC44"/>
<protein>
    <submittedName>
        <fullName evidence="2">Succinate dehydrogenase 2-2</fullName>
    </submittedName>
</protein>
<dbReference type="Proteomes" id="UP000325081">
    <property type="component" value="Unassembled WGS sequence"/>
</dbReference>
<feature type="region of interest" description="Disordered" evidence="1">
    <location>
        <begin position="122"/>
        <end position="175"/>
    </location>
</feature>
<feature type="region of interest" description="Disordered" evidence="1">
    <location>
        <begin position="46"/>
        <end position="97"/>
    </location>
</feature>
<evidence type="ECO:0000313" key="3">
    <source>
        <dbReference type="Proteomes" id="UP000325081"/>
    </source>
</evidence>
<evidence type="ECO:0000256" key="1">
    <source>
        <dbReference type="SAM" id="MobiDB-lite"/>
    </source>
</evidence>
<gene>
    <name evidence="2" type="ORF">STAS_06335</name>
</gene>
<sequence>MDKTKCTDTQTHILLQFTNDFEAQAIEITVVFQLRNHILGSYTAGATVNTTPVDPRLTPPPAHPEGHRTRTNRIGSRHRRTPPSSAPGREEERSSKLKACLDPGHRCTAAGACLDTIIRKPTVPNIPHGQPGNRRNAAAGGVDDRQGDVTTTQEPNRSSGGDLPEEGINNVVSQL</sequence>